<keyword evidence="6" id="KW-0175">Coiled coil</keyword>
<comment type="similarity">
    <text evidence="2">Belongs to the TPX2 family.</text>
</comment>
<feature type="compositionally biased region" description="Basic and acidic residues" evidence="7">
    <location>
        <begin position="98"/>
        <end position="110"/>
    </location>
</feature>
<evidence type="ECO:0000256" key="3">
    <source>
        <dbReference type="ARBA" id="ARBA00022490"/>
    </source>
</evidence>
<evidence type="ECO:0000259" key="8">
    <source>
        <dbReference type="Pfam" id="PF06886"/>
    </source>
</evidence>
<feature type="region of interest" description="Disordered" evidence="7">
    <location>
        <begin position="21"/>
        <end position="140"/>
    </location>
</feature>
<feature type="compositionally biased region" description="Polar residues" evidence="7">
    <location>
        <begin position="293"/>
        <end position="303"/>
    </location>
</feature>
<dbReference type="InterPro" id="IPR044806">
    <property type="entry name" value="WVD2/WDL1-4"/>
</dbReference>
<keyword evidence="10" id="KW-1185">Reference proteome</keyword>
<evidence type="ECO:0000313" key="10">
    <source>
        <dbReference type="Proteomes" id="UP000030748"/>
    </source>
</evidence>
<sequence length="303" mass="34231">MGRDVAGLRYEKKPNTVNLKSNEEKIEIKDSEPDDDDHTVKGRVIDERNKKQEVKSSNPEEKIIRAEAQKSTDKKSTSSPASTSAVNVNNVDSNSLEADERSPCKDHNSDLHSPQSTKKSPTKKYYEEDDNCSLASSTATSVRTIKSKVTVPVGPKFTCGDRLERRKEFYSKLEERHKALEKEKLEYEAKIREEEQAAIKQLRKSMVYKANPIPSFYREGPPPKVELKKLPVTRPKSPKLTRRKSCGDAVKTCPEDKEVDGQATRRSVSTKGKDRVGSRKNIKNQAKDEEPLQETTENPNADE</sequence>
<keyword evidence="5" id="KW-0206">Cytoskeleton</keyword>
<evidence type="ECO:0000256" key="2">
    <source>
        <dbReference type="ARBA" id="ARBA00005885"/>
    </source>
</evidence>
<dbReference type="KEGG" id="egt:105969658"/>
<evidence type="ECO:0000256" key="1">
    <source>
        <dbReference type="ARBA" id="ARBA00004245"/>
    </source>
</evidence>
<feature type="compositionally biased region" description="Basic and acidic residues" evidence="7">
    <location>
        <begin position="21"/>
        <end position="31"/>
    </location>
</feature>
<comment type="subcellular location">
    <subcellularLocation>
        <location evidence="1">Cytoplasm</location>
        <location evidence="1">Cytoskeleton</location>
    </subcellularLocation>
</comment>
<evidence type="ECO:0000313" key="9">
    <source>
        <dbReference type="EMBL" id="EYU26857.1"/>
    </source>
</evidence>
<dbReference type="OrthoDB" id="1925970at2759"/>
<proteinExistence type="inferred from homology"/>
<dbReference type="GO" id="GO:0008017">
    <property type="term" value="F:microtubule binding"/>
    <property type="evidence" value="ECO:0007669"/>
    <property type="project" value="InterPro"/>
</dbReference>
<protein>
    <recommendedName>
        <fullName evidence="8">TPX2 C-terminal domain-containing protein</fullName>
    </recommendedName>
</protein>
<keyword evidence="3" id="KW-0963">Cytoplasm</keyword>
<dbReference type="eggNOG" id="ENOG502RERJ">
    <property type="taxonomic scope" value="Eukaryota"/>
</dbReference>
<feature type="domain" description="TPX2 C-terminal" evidence="8">
    <location>
        <begin position="156"/>
        <end position="225"/>
    </location>
</feature>
<reference evidence="9 10" key="1">
    <citation type="journal article" date="2013" name="Proc. Natl. Acad. Sci. U.S.A.">
        <title>Fine-scale variation in meiotic recombination in Mimulus inferred from population shotgun sequencing.</title>
        <authorList>
            <person name="Hellsten U."/>
            <person name="Wright K.M."/>
            <person name="Jenkins J."/>
            <person name="Shu S."/>
            <person name="Yuan Y."/>
            <person name="Wessler S.R."/>
            <person name="Schmutz J."/>
            <person name="Willis J.H."/>
            <person name="Rokhsar D.S."/>
        </authorList>
    </citation>
    <scope>NUCLEOTIDE SEQUENCE [LARGE SCALE GENOMIC DNA]</scope>
    <source>
        <strain evidence="10">cv. DUN x IM62</strain>
    </source>
</reference>
<dbReference type="Proteomes" id="UP000030748">
    <property type="component" value="Unassembled WGS sequence"/>
</dbReference>
<keyword evidence="4" id="KW-0493">Microtubule</keyword>
<dbReference type="AlphaFoldDB" id="A0A022QDU5"/>
<dbReference type="PANTHER" id="PTHR46372:SF6">
    <property type="entry name" value="PROTEIN WVD2-LIKE 1"/>
    <property type="match status" value="1"/>
</dbReference>
<feature type="compositionally biased region" description="Low complexity" evidence="7">
    <location>
        <begin position="77"/>
        <end position="95"/>
    </location>
</feature>
<evidence type="ECO:0000256" key="7">
    <source>
        <dbReference type="SAM" id="MobiDB-lite"/>
    </source>
</evidence>
<evidence type="ECO:0000256" key="5">
    <source>
        <dbReference type="ARBA" id="ARBA00023212"/>
    </source>
</evidence>
<evidence type="ECO:0000256" key="6">
    <source>
        <dbReference type="SAM" id="Coils"/>
    </source>
</evidence>
<feature type="coiled-coil region" evidence="6">
    <location>
        <begin position="163"/>
        <end position="197"/>
    </location>
</feature>
<organism evidence="9 10">
    <name type="scientific">Erythranthe guttata</name>
    <name type="common">Yellow monkey flower</name>
    <name type="synonym">Mimulus guttatus</name>
    <dbReference type="NCBI Taxonomy" id="4155"/>
    <lineage>
        <taxon>Eukaryota</taxon>
        <taxon>Viridiplantae</taxon>
        <taxon>Streptophyta</taxon>
        <taxon>Embryophyta</taxon>
        <taxon>Tracheophyta</taxon>
        <taxon>Spermatophyta</taxon>
        <taxon>Magnoliopsida</taxon>
        <taxon>eudicotyledons</taxon>
        <taxon>Gunneridae</taxon>
        <taxon>Pentapetalae</taxon>
        <taxon>asterids</taxon>
        <taxon>lamiids</taxon>
        <taxon>Lamiales</taxon>
        <taxon>Phrymaceae</taxon>
        <taxon>Erythranthe</taxon>
    </lineage>
</organism>
<feature type="compositionally biased region" description="Basic and acidic residues" evidence="7">
    <location>
        <begin position="38"/>
        <end position="76"/>
    </location>
</feature>
<feature type="region of interest" description="Disordered" evidence="7">
    <location>
        <begin position="213"/>
        <end position="303"/>
    </location>
</feature>
<dbReference type="EMBL" id="KI631555">
    <property type="protein sequence ID" value="EYU26857.1"/>
    <property type="molecule type" value="Genomic_DNA"/>
</dbReference>
<accession>A0A022QDU5</accession>
<gene>
    <name evidence="9" type="ORF">MIMGU_mgv1a010751mg</name>
</gene>
<dbReference type="GO" id="GO:0000226">
    <property type="term" value="P:microtubule cytoskeleton organization"/>
    <property type="evidence" value="ECO:0007669"/>
    <property type="project" value="InterPro"/>
</dbReference>
<name>A0A022QDU5_ERYGU</name>
<dbReference type="Pfam" id="PF06886">
    <property type="entry name" value="TPX2"/>
    <property type="match status" value="1"/>
</dbReference>
<dbReference type="InterPro" id="IPR027329">
    <property type="entry name" value="TPX2_C"/>
</dbReference>
<dbReference type="GO" id="GO:0005874">
    <property type="term" value="C:microtubule"/>
    <property type="evidence" value="ECO:0007669"/>
    <property type="project" value="UniProtKB-KW"/>
</dbReference>
<dbReference type="STRING" id="4155.A0A022QDU5"/>
<evidence type="ECO:0000256" key="4">
    <source>
        <dbReference type="ARBA" id="ARBA00022701"/>
    </source>
</evidence>
<dbReference type="PANTHER" id="PTHR46372">
    <property type="entry name" value="PROTEIN WVD2-LIKE 3"/>
    <property type="match status" value="1"/>
</dbReference>